<protein>
    <submittedName>
        <fullName evidence="1">Uncharacterized protein</fullName>
    </submittedName>
</protein>
<dbReference type="PANTHER" id="PTHR10775">
    <property type="entry name" value="OS08G0208400 PROTEIN"/>
    <property type="match status" value="1"/>
</dbReference>
<comment type="caution">
    <text evidence="1">The sequence shown here is derived from an EMBL/GenBank/DDBJ whole genome shotgun (WGS) entry which is preliminary data.</text>
</comment>
<dbReference type="Pfam" id="PF02992">
    <property type="entry name" value="Transposase_21"/>
    <property type="match status" value="1"/>
</dbReference>
<accession>A0AAD4WK26</accession>
<name>A0AAD4WK26_PRUDU</name>
<organism evidence="1 2">
    <name type="scientific">Prunus dulcis</name>
    <name type="common">Almond</name>
    <name type="synonym">Amygdalus dulcis</name>
    <dbReference type="NCBI Taxonomy" id="3755"/>
    <lineage>
        <taxon>Eukaryota</taxon>
        <taxon>Viridiplantae</taxon>
        <taxon>Streptophyta</taxon>
        <taxon>Embryophyta</taxon>
        <taxon>Tracheophyta</taxon>
        <taxon>Spermatophyta</taxon>
        <taxon>Magnoliopsida</taxon>
        <taxon>eudicotyledons</taxon>
        <taxon>Gunneridae</taxon>
        <taxon>Pentapetalae</taxon>
        <taxon>rosids</taxon>
        <taxon>fabids</taxon>
        <taxon>Rosales</taxon>
        <taxon>Rosaceae</taxon>
        <taxon>Amygdaloideae</taxon>
        <taxon>Amygdaleae</taxon>
        <taxon>Prunus</taxon>
    </lineage>
</organism>
<dbReference type="AlphaFoldDB" id="A0AAD4WK26"/>
<evidence type="ECO:0000313" key="2">
    <source>
        <dbReference type="Proteomes" id="UP001054821"/>
    </source>
</evidence>
<proteinExistence type="predicted"/>
<keyword evidence="2" id="KW-1185">Reference proteome</keyword>
<evidence type="ECO:0000313" key="1">
    <source>
        <dbReference type="EMBL" id="KAI5344563.1"/>
    </source>
</evidence>
<dbReference type="Proteomes" id="UP001054821">
    <property type="component" value="Chromosome 2"/>
</dbReference>
<sequence>MFTLQAAVMWTVNDFPAYMACSVCKEDVTSGWHAEKVCYLGHRQWLPWDHKWPEKDKDFLYKYDLRDGSLARRGIACWACQLLLDVSNQKASWRAEKNCTQQGEARTINYRGLGSI</sequence>
<dbReference type="EMBL" id="JAJFAZ020000002">
    <property type="protein sequence ID" value="KAI5344563.1"/>
    <property type="molecule type" value="Genomic_DNA"/>
</dbReference>
<dbReference type="InterPro" id="IPR004242">
    <property type="entry name" value="Transposase_21"/>
</dbReference>
<gene>
    <name evidence="1" type="ORF">L3X38_012440</name>
</gene>
<dbReference type="PANTHER" id="PTHR10775:SF177">
    <property type="entry name" value="TNP2, PARTIAL"/>
    <property type="match status" value="1"/>
</dbReference>
<reference evidence="1 2" key="1">
    <citation type="journal article" date="2022" name="G3 (Bethesda)">
        <title>Whole-genome sequence and methylome profiling of the almond [Prunus dulcis (Mill.) D.A. Webb] cultivar 'Nonpareil'.</title>
        <authorList>
            <person name="D'Amico-Willman K.M."/>
            <person name="Ouma W.Z."/>
            <person name="Meulia T."/>
            <person name="Sideli G.M."/>
            <person name="Gradziel T.M."/>
            <person name="Fresnedo-Ramirez J."/>
        </authorList>
    </citation>
    <scope>NUCLEOTIDE SEQUENCE [LARGE SCALE GENOMIC DNA]</scope>
    <source>
        <strain evidence="1">Clone GOH B32 T37-40</strain>
    </source>
</reference>